<dbReference type="GO" id="GO:0016787">
    <property type="term" value="F:hydrolase activity"/>
    <property type="evidence" value="ECO:0007669"/>
    <property type="project" value="UniProtKB-KW"/>
</dbReference>
<dbReference type="Gene3D" id="3.40.50.1820">
    <property type="entry name" value="alpha/beta hydrolase"/>
    <property type="match status" value="1"/>
</dbReference>
<protein>
    <submittedName>
        <fullName evidence="2">Lysophospholipase, alpha-beta hydrolase superfamily</fullName>
    </submittedName>
</protein>
<dbReference type="InterPro" id="IPR051044">
    <property type="entry name" value="MAG_DAG_Lipase"/>
</dbReference>
<reference evidence="2 3" key="1">
    <citation type="submission" date="2016-10" db="EMBL/GenBank/DDBJ databases">
        <authorList>
            <person name="de Groot N.N."/>
        </authorList>
    </citation>
    <scope>NUCLEOTIDE SEQUENCE [LARGE SCALE GENOMIC DNA]</scope>
    <source>
        <strain evidence="2 3">ATCC 700224</strain>
    </source>
</reference>
<dbReference type="EMBL" id="FNAP01000002">
    <property type="protein sequence ID" value="SDD97593.1"/>
    <property type="molecule type" value="Genomic_DNA"/>
</dbReference>
<accession>A0A1G6Z5M4</accession>
<evidence type="ECO:0000313" key="2">
    <source>
        <dbReference type="EMBL" id="SDD97593.1"/>
    </source>
</evidence>
<dbReference type="InterPro" id="IPR000073">
    <property type="entry name" value="AB_hydrolase_1"/>
</dbReference>
<proteinExistence type="predicted"/>
<dbReference type="InterPro" id="IPR022742">
    <property type="entry name" value="Hydrolase_4"/>
</dbReference>
<keyword evidence="3" id="KW-1185">Reference proteome</keyword>
<dbReference type="InterPro" id="IPR029058">
    <property type="entry name" value="AB_hydrolase_fold"/>
</dbReference>
<dbReference type="InterPro" id="IPR006311">
    <property type="entry name" value="TAT_signal"/>
</dbReference>
<gene>
    <name evidence="2" type="ORF">SAMN05421720_102249</name>
</gene>
<dbReference type="SUPFAM" id="SSF53474">
    <property type="entry name" value="alpha/beta-Hydrolases"/>
    <property type="match status" value="1"/>
</dbReference>
<evidence type="ECO:0000313" key="3">
    <source>
        <dbReference type="Proteomes" id="UP000199412"/>
    </source>
</evidence>
<organism evidence="2 3">
    <name type="scientific">Rhodospira trueperi</name>
    <dbReference type="NCBI Taxonomy" id="69960"/>
    <lineage>
        <taxon>Bacteria</taxon>
        <taxon>Pseudomonadati</taxon>
        <taxon>Pseudomonadota</taxon>
        <taxon>Alphaproteobacteria</taxon>
        <taxon>Rhodospirillales</taxon>
        <taxon>Rhodospirillaceae</taxon>
        <taxon>Rhodospira</taxon>
    </lineage>
</organism>
<feature type="domain" description="Serine aminopeptidase S33" evidence="1">
    <location>
        <begin position="73"/>
        <end position="311"/>
    </location>
</feature>
<evidence type="ECO:0000259" key="1">
    <source>
        <dbReference type="Pfam" id="PF12146"/>
    </source>
</evidence>
<dbReference type="Proteomes" id="UP000199412">
    <property type="component" value="Unassembled WGS sequence"/>
</dbReference>
<dbReference type="PROSITE" id="PS51318">
    <property type="entry name" value="TAT"/>
    <property type="match status" value="1"/>
</dbReference>
<dbReference type="AlphaFoldDB" id="A0A1G6Z5M4"/>
<dbReference type="PRINTS" id="PR00111">
    <property type="entry name" value="ABHYDROLASE"/>
</dbReference>
<name>A0A1G6Z5M4_9PROT</name>
<keyword evidence="2" id="KW-0378">Hydrolase</keyword>
<sequence>MARMQQNGFSLTRRHTLTLGLGAVGAVAMTGCAPTLAPAGPGGVVGPRLDGDDGVVASDGARLPLTRWRRTDDPAAVLIALHGFNDHAGAFREVGPFLANRGLIVWAPDQRGFGRAPHRGLWAGADRMADDLRDLVALARAEWPGRRVLVLGESMGGAVSMVARADPARPLDIDGLILSAPAVWGRSAMPFLYRLVLDVTTALAPGLTVSGKNLDIWPSDNIEMLRALGRDPLMIRQTRSDTISGLVDLMDAALGAAPRVAPPFLVLAGANDQIIPAEPTLKALRAMVGDGADPRRRAALYADGWHMLLRDLGAVTPLEDIVAWVADPAAPLPSGADRRARALLAGDLKVTPRKVPAYPAY</sequence>
<dbReference type="STRING" id="69960.SAMN05421720_102249"/>
<dbReference type="RefSeq" id="WP_245699077.1">
    <property type="nucleotide sequence ID" value="NZ_FNAP01000002.1"/>
</dbReference>
<dbReference type="PANTHER" id="PTHR11614">
    <property type="entry name" value="PHOSPHOLIPASE-RELATED"/>
    <property type="match status" value="1"/>
</dbReference>
<dbReference type="Pfam" id="PF12146">
    <property type="entry name" value="Hydrolase_4"/>
    <property type="match status" value="1"/>
</dbReference>
<dbReference type="PROSITE" id="PS51257">
    <property type="entry name" value="PROKAR_LIPOPROTEIN"/>
    <property type="match status" value="1"/>
</dbReference>